<dbReference type="InterPro" id="IPR052357">
    <property type="entry name" value="Orn_Lys_Arg_decarboxylase-I"/>
</dbReference>
<dbReference type="Pfam" id="PF03711">
    <property type="entry name" value="OKR_DC_1_C"/>
    <property type="match status" value="1"/>
</dbReference>
<dbReference type="OrthoDB" id="9815233at2"/>
<comment type="cofactor">
    <cofactor evidence="1">
        <name>pyridoxal 5'-phosphate</name>
        <dbReference type="ChEBI" id="CHEBI:597326"/>
    </cofactor>
</comment>
<keyword evidence="3" id="KW-0210">Decarboxylase</keyword>
<dbReference type="AlphaFoldDB" id="A0A1G6P2P0"/>
<dbReference type="PANTHER" id="PTHR43277:SF3">
    <property type="entry name" value="DECARBOXYLASE, PUTATIVE-RELATED"/>
    <property type="match status" value="1"/>
</dbReference>
<keyword evidence="9" id="KW-1185">Reference proteome</keyword>
<dbReference type="SUPFAM" id="SSF53383">
    <property type="entry name" value="PLP-dependent transferases"/>
    <property type="match status" value="1"/>
</dbReference>
<keyword evidence="5" id="KW-0456">Lyase</keyword>
<name>A0A1G6P2P0_9BACI</name>
<dbReference type="Gene3D" id="3.40.640.10">
    <property type="entry name" value="Type I PLP-dependent aspartate aminotransferase-like (Major domain)"/>
    <property type="match status" value="1"/>
</dbReference>
<evidence type="ECO:0000259" key="7">
    <source>
        <dbReference type="Pfam" id="PF03711"/>
    </source>
</evidence>
<protein>
    <submittedName>
        <fullName evidence="8">Lysine decarboxylase</fullName>
    </submittedName>
</protein>
<evidence type="ECO:0000256" key="2">
    <source>
        <dbReference type="ARBA" id="ARBA00010671"/>
    </source>
</evidence>
<evidence type="ECO:0000313" key="8">
    <source>
        <dbReference type="EMBL" id="SDC73864.1"/>
    </source>
</evidence>
<dbReference type="InterPro" id="IPR015424">
    <property type="entry name" value="PyrdxlP-dep_Trfase"/>
</dbReference>
<evidence type="ECO:0000259" key="6">
    <source>
        <dbReference type="Pfam" id="PF01276"/>
    </source>
</evidence>
<dbReference type="Pfam" id="PF01276">
    <property type="entry name" value="OKR_DC_1"/>
    <property type="match status" value="1"/>
</dbReference>
<evidence type="ECO:0000256" key="4">
    <source>
        <dbReference type="ARBA" id="ARBA00022898"/>
    </source>
</evidence>
<dbReference type="InterPro" id="IPR008286">
    <property type="entry name" value="Prn/Lys/Arg_de-COase_C"/>
</dbReference>
<proteinExistence type="inferred from homology"/>
<evidence type="ECO:0000256" key="3">
    <source>
        <dbReference type="ARBA" id="ARBA00022793"/>
    </source>
</evidence>
<feature type="domain" description="Orn/Lys/Arg decarboxylase C-terminal" evidence="7">
    <location>
        <begin position="412"/>
        <end position="468"/>
    </location>
</feature>
<dbReference type="InterPro" id="IPR000310">
    <property type="entry name" value="Orn/Lys/Arg_deCO2ase_major_dom"/>
</dbReference>
<dbReference type="GO" id="GO:0016831">
    <property type="term" value="F:carboxy-lyase activity"/>
    <property type="evidence" value="ECO:0007669"/>
    <property type="project" value="UniProtKB-KW"/>
</dbReference>
<evidence type="ECO:0000313" key="9">
    <source>
        <dbReference type="Proteomes" id="UP000242662"/>
    </source>
</evidence>
<dbReference type="InterPro" id="IPR015421">
    <property type="entry name" value="PyrdxlP-dep_Trfase_major"/>
</dbReference>
<sequence length="482" mass="53168">MRKMTVIRTPIIDALKKHQRQHPLSFHVPGHKNGDVSPIFLNEFKEILSYDVTELEGLDDLHDPSGPIAESQQLCAQLYGAQETHFLVGGSTSGNLAMIYGLCNAGDVVLVQRNCHQSVLNGLRLAQAKVVFLQPAFDQVTSHPVGLSTSVLKKAISQYPEAKVLLLTYPNYWGQTCDQTNVIRYAKEKGLLVLCDEAHGPHFVVGDERCPESTFALGADVVVQSAHKMLPALTMAAWMHVQKSVSVVQRTKLKAALTMLQSSSPSYLLLASLDGARAFLESDGKRAYYEAVCTVEKVKQQFLCHDGCQVVTSMKQGYLNDPLKVTIKTNISQSGVVLAQELAKAGIWSEMADQDHVLLVFGLGQKIDEELLGKRLQQVIWTGKNNQSFRPFIAGTVSAVSELIDMKKYVGCTVKVSLDYAQGRIVEQPVTPYPPGVPLLYPGEYVTAAMIKQLKQLMKAGVRFQGHHPQDGLWVREVESEK</sequence>
<evidence type="ECO:0000256" key="5">
    <source>
        <dbReference type="ARBA" id="ARBA00023239"/>
    </source>
</evidence>
<evidence type="ECO:0000256" key="1">
    <source>
        <dbReference type="ARBA" id="ARBA00001933"/>
    </source>
</evidence>
<dbReference type="EMBL" id="FMYM01000014">
    <property type="protein sequence ID" value="SDC73864.1"/>
    <property type="molecule type" value="Genomic_DNA"/>
</dbReference>
<comment type="similarity">
    <text evidence="2">Belongs to the Orn/Lys/Arg decarboxylase class-I family.</text>
</comment>
<dbReference type="Proteomes" id="UP000242662">
    <property type="component" value="Unassembled WGS sequence"/>
</dbReference>
<dbReference type="PANTHER" id="PTHR43277">
    <property type="entry name" value="ARGININE DECARBOXYLASE"/>
    <property type="match status" value="1"/>
</dbReference>
<dbReference type="SUPFAM" id="SSF55904">
    <property type="entry name" value="Ornithine decarboxylase C-terminal domain"/>
    <property type="match status" value="1"/>
</dbReference>
<reference evidence="9" key="1">
    <citation type="submission" date="2016-09" db="EMBL/GenBank/DDBJ databases">
        <authorList>
            <person name="Varghese N."/>
            <person name="Submissions S."/>
        </authorList>
    </citation>
    <scope>NUCLEOTIDE SEQUENCE [LARGE SCALE GENOMIC DNA]</scope>
    <source>
        <strain evidence="9">25nlg</strain>
    </source>
</reference>
<keyword evidence="4" id="KW-0663">Pyridoxal phosphate</keyword>
<dbReference type="Gene3D" id="3.90.105.10">
    <property type="entry name" value="Molybdopterin biosynthesis moea protein, domain 2"/>
    <property type="match status" value="1"/>
</dbReference>
<dbReference type="STRING" id="1464122.SAMN05421737_11446"/>
<dbReference type="InterPro" id="IPR036633">
    <property type="entry name" value="Prn/Lys/Arg_de-COase_C_sf"/>
</dbReference>
<feature type="domain" description="Orn/Lys/Arg decarboxylases family 1 pyridoxal-P attachment site" evidence="6">
    <location>
        <begin position="9"/>
        <end position="315"/>
    </location>
</feature>
<gene>
    <name evidence="8" type="ORF">SAMN05421737_11446</name>
</gene>
<organism evidence="8 9">
    <name type="scientific">Shouchella lonarensis</name>
    <dbReference type="NCBI Taxonomy" id="1464122"/>
    <lineage>
        <taxon>Bacteria</taxon>
        <taxon>Bacillati</taxon>
        <taxon>Bacillota</taxon>
        <taxon>Bacilli</taxon>
        <taxon>Bacillales</taxon>
        <taxon>Bacillaceae</taxon>
        <taxon>Shouchella</taxon>
    </lineage>
</organism>
<accession>A0A1G6P2P0</accession>